<keyword evidence="3" id="KW-1185">Reference proteome</keyword>
<evidence type="ECO:0000313" key="3">
    <source>
        <dbReference type="Proteomes" id="UP000275846"/>
    </source>
</evidence>
<evidence type="ECO:0000313" key="2">
    <source>
        <dbReference type="EMBL" id="VDM01715.1"/>
    </source>
</evidence>
<protein>
    <submittedName>
        <fullName evidence="2 4">Uncharacterized protein</fullName>
    </submittedName>
</protein>
<name>A0A183TFT1_SCHSO</name>
<organism evidence="4">
    <name type="scientific">Schistocephalus solidus</name>
    <name type="common">Tapeworm</name>
    <dbReference type="NCBI Taxonomy" id="70667"/>
    <lineage>
        <taxon>Eukaryota</taxon>
        <taxon>Metazoa</taxon>
        <taxon>Spiralia</taxon>
        <taxon>Lophotrochozoa</taxon>
        <taxon>Platyhelminthes</taxon>
        <taxon>Cestoda</taxon>
        <taxon>Eucestoda</taxon>
        <taxon>Diphyllobothriidea</taxon>
        <taxon>Diphyllobothriidae</taxon>
        <taxon>Schistocephalus</taxon>
    </lineage>
</organism>
<reference evidence="4" key="1">
    <citation type="submission" date="2016-06" db="UniProtKB">
        <authorList>
            <consortium name="WormBaseParasite"/>
        </authorList>
    </citation>
    <scope>IDENTIFICATION</scope>
</reference>
<evidence type="ECO:0000256" key="1">
    <source>
        <dbReference type="SAM" id="MobiDB-lite"/>
    </source>
</evidence>
<accession>A0A183TFT1</accession>
<dbReference type="WBParaSite" id="SSLN_0001590301-mRNA-1">
    <property type="protein sequence ID" value="SSLN_0001590301-mRNA-1"/>
    <property type="gene ID" value="SSLN_0001590301"/>
</dbReference>
<dbReference type="AlphaFoldDB" id="A0A183TFT1"/>
<proteinExistence type="predicted"/>
<evidence type="ECO:0000313" key="4">
    <source>
        <dbReference type="WBParaSite" id="SSLN_0001590301-mRNA-1"/>
    </source>
</evidence>
<dbReference type="Proteomes" id="UP000275846">
    <property type="component" value="Unassembled WGS sequence"/>
</dbReference>
<reference evidence="2 3" key="2">
    <citation type="submission" date="2018-11" db="EMBL/GenBank/DDBJ databases">
        <authorList>
            <consortium name="Pathogen Informatics"/>
        </authorList>
    </citation>
    <scope>NUCLEOTIDE SEQUENCE [LARGE SCALE GENOMIC DNA]</scope>
    <source>
        <strain evidence="2 3">NST_G2</strain>
    </source>
</reference>
<sequence length="89" mass="9682">MQNPNPSEVTGCALGPNGVGPGDRREAVMRGLFRRTKTGRHPMPCQQPMYLLAAMRQSRQWSTSGSSQAAEGFRDVEIEVHANNLAAAE</sequence>
<dbReference type="EMBL" id="UYSU01039828">
    <property type="protein sequence ID" value="VDM01715.1"/>
    <property type="molecule type" value="Genomic_DNA"/>
</dbReference>
<feature type="region of interest" description="Disordered" evidence="1">
    <location>
        <begin position="1"/>
        <end position="25"/>
    </location>
</feature>
<gene>
    <name evidence="2" type="ORF">SSLN_LOCUS15329</name>
</gene>